<evidence type="ECO:0000256" key="3">
    <source>
        <dbReference type="ARBA" id="ARBA00023242"/>
    </source>
</evidence>
<dbReference type="GO" id="GO:0005634">
    <property type="term" value="C:nucleus"/>
    <property type="evidence" value="ECO:0007669"/>
    <property type="project" value="UniProtKB-SubCell"/>
</dbReference>
<evidence type="ECO:0000256" key="4">
    <source>
        <dbReference type="PROSITE-ProRule" id="PRU00176"/>
    </source>
</evidence>
<dbReference type="CDD" id="cd21546">
    <property type="entry name" value="SPOC_FPA-like"/>
    <property type="match status" value="1"/>
</dbReference>
<dbReference type="InterPro" id="IPR035979">
    <property type="entry name" value="RBD_domain_sf"/>
</dbReference>
<evidence type="ECO:0000256" key="1">
    <source>
        <dbReference type="ARBA" id="ARBA00004123"/>
    </source>
</evidence>
<name>A0A2G5CEC0_AQUCA</name>
<dbReference type="InterPro" id="IPR000504">
    <property type="entry name" value="RRM_dom"/>
</dbReference>
<dbReference type="Pfam" id="PF07744">
    <property type="entry name" value="SPOC"/>
    <property type="match status" value="1"/>
</dbReference>
<evidence type="ECO:0000256" key="2">
    <source>
        <dbReference type="ARBA" id="ARBA00022884"/>
    </source>
</evidence>
<dbReference type="SUPFAM" id="SSF54928">
    <property type="entry name" value="RNA-binding domain, RBD"/>
    <property type="match status" value="2"/>
</dbReference>
<dbReference type="OrthoDB" id="439808at2759"/>
<feature type="compositionally biased region" description="Low complexity" evidence="5">
    <location>
        <begin position="778"/>
        <end position="795"/>
    </location>
</feature>
<dbReference type="EMBL" id="KZ305075">
    <property type="protein sequence ID" value="PIA29632.1"/>
    <property type="molecule type" value="Genomic_DNA"/>
</dbReference>
<keyword evidence="2 4" id="KW-0694">RNA-binding</keyword>
<dbReference type="STRING" id="218851.A0A2G5CEC0"/>
<dbReference type="GO" id="GO:0003723">
    <property type="term" value="F:RNA binding"/>
    <property type="evidence" value="ECO:0007669"/>
    <property type="project" value="UniProtKB-UniRule"/>
</dbReference>
<accession>A0A2G5CEC0</accession>
<dbReference type="Pfam" id="PF00076">
    <property type="entry name" value="RRM_1"/>
    <property type="match status" value="3"/>
</dbReference>
<sequence length="998" mass="109598">MPNPNRSNVVAEKSNQHRQLKEKTDQDDGRPPSNNLWIGNLTADTSDADLFDLFGRYGEVDSVTNYASRNYAFIYFKRLEDARAATEGLQNALLRGNSIRIEFARPAKPGKNLWVGGIGSSVSKEQLEDEFLKFGKIVDLKFLRDRNSALIEYLKLEDAVSAVKNMNGRRLGGDQIRVDFLRSQPSRRENWSDFNDSRDGHFNNRTIGPPEPHWGPPDAGRSFFEVSQFGHKRHSPSQNSGGRREGPPSKILWVGYPPTIQIDEQMLHNAMILFGEIERIKSYPSRHYSFVEFRSVDEARRAKEGLQGRLFNDPRIQIMFSSSELAPPKDSPGFFSGVKGPRPDLFFDDPPFGPGPMEFFGHNRPMAPSNFPGPLAPNGMPGPNTSTRPFGPQGGFDQISAGPEMFNELAGLPHNFQDANSNSPVSQNWRRASPSPGIAPFAPSVRPLPHIRPIPGTWDGSDPKDFQRESKRSRIDGPSPSDDVSFPKRMIDDQGIGRDQYFGFEPQLDRGASAQLAQGQSHHSPLGVRPPIGGVDQVHLDSDLCWRGVIAKGGTPVCQARCVPIGKGLDSQLPEIVNCSARTGLDMLAKHFQEASGFDIVFFLPDSEEDFASYTDFLRYLGAKDRAGVAKFEDGTTMFLVPPSDFLTKVLNVSGPERLYGIVLHLPQQKPSASAVHQQQKSFPPAQFIDRHQLPPLRNDYNAPPPKGDQVVETDYSRVSHENARSHLHQLPLPPSGEPSSSLSVSRDHASNPVTVPLSGVSLTPELISTLASLSRGMQSSSSSNAELPSNSSTSGTKLFHASVTADKPLSSQGWKQGHPVNYPSTPNHSREEQTLAASQQYGYQFNTQGPPLMRQFPAYLNVANGPDNPGQTIQDSGHIVGQHGFGSSRPAYNSAVPSHGGQHTVSQQANHQFHLDAPLNPQKSFGARNDNANIVLPDQVQQLQSALSGVGQGTAEGDANKNQRFQSTLQFAASLLLQIQQQQQGNTQAANDSRSHQ</sequence>
<organism evidence="7 8">
    <name type="scientific">Aquilegia coerulea</name>
    <name type="common">Rocky mountain columbine</name>
    <dbReference type="NCBI Taxonomy" id="218851"/>
    <lineage>
        <taxon>Eukaryota</taxon>
        <taxon>Viridiplantae</taxon>
        <taxon>Streptophyta</taxon>
        <taxon>Embryophyta</taxon>
        <taxon>Tracheophyta</taxon>
        <taxon>Spermatophyta</taxon>
        <taxon>Magnoliopsida</taxon>
        <taxon>Ranunculales</taxon>
        <taxon>Ranunculaceae</taxon>
        <taxon>Thalictroideae</taxon>
        <taxon>Aquilegia</taxon>
    </lineage>
</organism>
<feature type="region of interest" description="Disordered" evidence="5">
    <location>
        <begin position="808"/>
        <end position="833"/>
    </location>
</feature>
<evidence type="ECO:0000256" key="5">
    <source>
        <dbReference type="SAM" id="MobiDB-lite"/>
    </source>
</evidence>
<feature type="region of interest" description="Disordered" evidence="5">
    <location>
        <begin position="1"/>
        <end position="34"/>
    </location>
</feature>
<feature type="domain" description="RRM" evidence="6">
    <location>
        <begin position="34"/>
        <end position="106"/>
    </location>
</feature>
<gene>
    <name evidence="7" type="ORF">AQUCO_05800033v1</name>
</gene>
<dbReference type="InterPro" id="IPR012921">
    <property type="entry name" value="SPOC_C"/>
</dbReference>
<feature type="region of interest" description="Disordered" evidence="5">
    <location>
        <begin position="229"/>
        <end position="249"/>
    </location>
</feature>
<protein>
    <recommendedName>
        <fullName evidence="6">RRM domain-containing protein</fullName>
    </recommendedName>
</protein>
<comment type="subcellular location">
    <subcellularLocation>
        <location evidence="1">Nucleus</location>
    </subcellularLocation>
</comment>
<reference evidence="7 8" key="1">
    <citation type="submission" date="2017-09" db="EMBL/GenBank/DDBJ databases">
        <title>WGS assembly of Aquilegia coerulea Goldsmith.</title>
        <authorList>
            <person name="Hodges S."/>
            <person name="Kramer E."/>
            <person name="Nordborg M."/>
            <person name="Tomkins J."/>
            <person name="Borevitz J."/>
            <person name="Derieg N."/>
            <person name="Yan J."/>
            <person name="Mihaltcheva S."/>
            <person name="Hayes R.D."/>
            <person name="Rokhsar D."/>
        </authorList>
    </citation>
    <scope>NUCLEOTIDE SEQUENCE [LARGE SCALE GENOMIC DNA]</scope>
    <source>
        <strain evidence="8">cv. Goldsmith</strain>
    </source>
</reference>
<feature type="domain" description="RRM" evidence="6">
    <location>
        <begin position="111"/>
        <end position="183"/>
    </location>
</feature>
<keyword evidence="8" id="KW-1185">Reference proteome</keyword>
<dbReference type="Gene3D" id="3.30.70.330">
    <property type="match status" value="3"/>
</dbReference>
<feature type="domain" description="RRM" evidence="6">
    <location>
        <begin position="250"/>
        <end position="323"/>
    </location>
</feature>
<evidence type="ECO:0000313" key="8">
    <source>
        <dbReference type="Proteomes" id="UP000230069"/>
    </source>
</evidence>
<dbReference type="PANTHER" id="PTHR23189">
    <property type="entry name" value="RNA RECOGNITION MOTIF-CONTAINING"/>
    <property type="match status" value="1"/>
</dbReference>
<dbReference type="InterPro" id="IPR012677">
    <property type="entry name" value="Nucleotide-bd_a/b_plait_sf"/>
</dbReference>
<dbReference type="FunCoup" id="A0A2G5CEC0">
    <property type="interactions" value="1842"/>
</dbReference>
<dbReference type="FunFam" id="3.30.70.330:FF:000415">
    <property type="entry name" value="Flowering time control protein FPA"/>
    <property type="match status" value="1"/>
</dbReference>
<feature type="compositionally biased region" description="Basic and acidic residues" evidence="5">
    <location>
        <begin position="715"/>
        <end position="725"/>
    </location>
</feature>
<feature type="region of interest" description="Disordered" evidence="5">
    <location>
        <begin position="446"/>
        <end position="488"/>
    </location>
</feature>
<proteinExistence type="predicted"/>
<dbReference type="EMBL" id="KZ305075">
    <property type="protein sequence ID" value="PIA29631.1"/>
    <property type="molecule type" value="Genomic_DNA"/>
</dbReference>
<evidence type="ECO:0000259" key="6">
    <source>
        <dbReference type="PROSITE" id="PS50102"/>
    </source>
</evidence>
<feature type="region of interest" description="Disordered" evidence="5">
    <location>
        <begin position="695"/>
        <end position="759"/>
    </location>
</feature>
<feature type="compositionally biased region" description="Basic and acidic residues" evidence="5">
    <location>
        <begin position="461"/>
        <end position="475"/>
    </location>
</feature>
<feature type="compositionally biased region" description="Basic and acidic residues" evidence="5">
    <location>
        <begin position="19"/>
        <end position="30"/>
    </location>
</feature>
<keyword evidence="3" id="KW-0539">Nucleus</keyword>
<dbReference type="CDD" id="cd00590">
    <property type="entry name" value="RRM_SF"/>
    <property type="match status" value="3"/>
</dbReference>
<dbReference type="SMART" id="SM00360">
    <property type="entry name" value="RRM"/>
    <property type="match status" value="3"/>
</dbReference>
<dbReference type="AlphaFoldDB" id="A0A2G5CEC0"/>
<dbReference type="PROSITE" id="PS50102">
    <property type="entry name" value="RRM"/>
    <property type="match status" value="3"/>
</dbReference>
<feature type="region of interest" description="Disordered" evidence="5">
    <location>
        <begin position="778"/>
        <end position="797"/>
    </location>
</feature>
<dbReference type="Proteomes" id="UP000230069">
    <property type="component" value="Unassembled WGS sequence"/>
</dbReference>
<evidence type="ECO:0000313" key="7">
    <source>
        <dbReference type="EMBL" id="PIA29631.1"/>
    </source>
</evidence>
<dbReference type="FunFam" id="3.30.70.330:FF:000497">
    <property type="entry name" value="flowering time control protein FPA"/>
    <property type="match status" value="1"/>
</dbReference>